<dbReference type="RefSeq" id="WP_015075852.1">
    <property type="nucleotide sequence ID" value="NC_019425.2"/>
</dbReference>
<dbReference type="PANTHER" id="PTHR43280:SF2">
    <property type="entry name" value="HTH-TYPE TRANSCRIPTIONAL REGULATOR EXSA"/>
    <property type="match status" value="1"/>
</dbReference>
<dbReference type="InterPro" id="IPR009057">
    <property type="entry name" value="Homeodomain-like_sf"/>
</dbReference>
<dbReference type="SMART" id="SM00342">
    <property type="entry name" value="HTH_ARAC"/>
    <property type="match status" value="1"/>
</dbReference>
<dbReference type="EMBL" id="HE999757">
    <property type="protein sequence ID" value="CCO10457.2"/>
    <property type="molecule type" value="Genomic_DNA"/>
</dbReference>
<keyword evidence="3" id="KW-0804">Transcription</keyword>
<evidence type="ECO:0000256" key="1">
    <source>
        <dbReference type="ARBA" id="ARBA00023015"/>
    </source>
</evidence>
<gene>
    <name evidence="5" type="ORF">BN424_993</name>
</gene>
<organism evidence="5 6">
    <name type="scientific">Carnobacterium maltaromaticum LMA28</name>
    <dbReference type="NCBI Taxonomy" id="1234679"/>
    <lineage>
        <taxon>Bacteria</taxon>
        <taxon>Bacillati</taxon>
        <taxon>Bacillota</taxon>
        <taxon>Bacilli</taxon>
        <taxon>Lactobacillales</taxon>
        <taxon>Carnobacteriaceae</taxon>
        <taxon>Carnobacterium</taxon>
    </lineage>
</organism>
<evidence type="ECO:0000313" key="5">
    <source>
        <dbReference type="EMBL" id="CCO10457.2"/>
    </source>
</evidence>
<dbReference type="Gene3D" id="2.60.40.1500">
    <property type="entry name" value="Glycosyl hydrolase domain, family 39"/>
    <property type="match status" value="1"/>
</dbReference>
<reference evidence="6" key="1">
    <citation type="journal article" date="2013" name="Genome Announc.">
        <title>Complete Chromosome Sequence of Carnobacterium maltaromaticum LMA 28.</title>
        <authorList>
            <person name="Cailliez-Grimal C."/>
            <person name="Chaillou S."/>
            <person name="Anba-Mondoloni J."/>
            <person name="Loux V."/>
            <person name="Afzal M.I."/>
            <person name="Rahman A."/>
            <person name="Kergourlay G."/>
            <person name="Champomier-Verges M.C."/>
            <person name="Zagorec M."/>
            <person name="Dalgaard P."/>
            <person name="Leisner J.J."/>
            <person name="Prevost H."/>
            <person name="Revol-Junelles A.M."/>
            <person name="Borges F."/>
        </authorList>
    </citation>
    <scope>NUCLEOTIDE SEQUENCE</scope>
    <source>
        <strain evidence="6">LMA28</strain>
    </source>
</reference>
<feature type="domain" description="HTH araC/xylS-type" evidence="4">
    <location>
        <begin position="168"/>
        <end position="266"/>
    </location>
</feature>
<proteinExistence type="predicted"/>
<keyword evidence="2" id="KW-0238">DNA-binding</keyword>
<dbReference type="SUPFAM" id="SSF51215">
    <property type="entry name" value="Regulatory protein AraC"/>
    <property type="match status" value="1"/>
</dbReference>
<dbReference type="KEGG" id="cml:BN424_993"/>
<dbReference type="Pfam" id="PF12833">
    <property type="entry name" value="HTH_18"/>
    <property type="match status" value="1"/>
</dbReference>
<dbReference type="HOGENOM" id="CLU_367122_0_0_9"/>
<dbReference type="Gene3D" id="1.10.10.60">
    <property type="entry name" value="Homeodomain-like"/>
    <property type="match status" value="2"/>
</dbReference>
<sequence>MKQLIEIPVKSIKVEIETIENVDVYINEHLKCLFVLADHLEVLRNGRVVLLETGDIFLVNPGELVGMVGSSKNKILVLTMKLSKSQRELGNFNLNYPLSLTYYQELYEKITKILASLYIESTNKETGYDYLIEGYIQIIIGLLIRHLPRESVDSIISPEASHITDKNKKIITYINQQYQEKISLQSIADLFFINKFYLAHSFKEQVGISVGNYLKEIRLSNAIRMLDTTEASITEIALTNGFASARSFSSIFKERNGVVPADFRKKKAALLTEKPQTRQTDSYQLLAPYLPDGELTEVKKIELKKMSQSILIDLSSLTHKFQPKEYILKSELVYLTNQSKPVIKALKVRYVAVKDIMQKIVIKRNGNNLEIDFKQLDSELSTIIKLGFIPYLQFQAMDFDDYLKQNNVYQEEFQTLIQRLSYYLQGNYPQLSSWRAEFRCYYEYDLKGELCVPLVDCIRSFEELCEIVIHFPRHPQRMNALNKNTGQLVAIIDDNAAIQYLPLEVAVSALEKPEFLENISELKNSQAQQTILQHIEKFEQDDYFHKMSELAIANYTIWYMLNQVHPGKDYYLPISLDATKLFTYFPKNLSEKMALMHQNGLIKESWYAYHFISSLYSEVVYQNEFCILTKCRNNFRLLIAYPEQGIGNFMNKTIYGFPFEKRNKKRGQNPILELSLELQNISGRYKVSQQKLTPQIKKKQEELFNKSSDVKLSFEEIAYYNEVNQPTREIVMVDIEGFYHLDIAVPLLGIQYIELVKVE</sequence>
<evidence type="ECO:0000256" key="2">
    <source>
        <dbReference type="ARBA" id="ARBA00023125"/>
    </source>
</evidence>
<dbReference type="GO" id="GO:0003700">
    <property type="term" value="F:DNA-binding transcription factor activity"/>
    <property type="evidence" value="ECO:0007669"/>
    <property type="project" value="InterPro"/>
</dbReference>
<dbReference type="PANTHER" id="PTHR43280">
    <property type="entry name" value="ARAC-FAMILY TRANSCRIPTIONAL REGULATOR"/>
    <property type="match status" value="1"/>
</dbReference>
<evidence type="ECO:0000313" key="6">
    <source>
        <dbReference type="Proteomes" id="UP000000212"/>
    </source>
</evidence>
<dbReference type="OrthoDB" id="182534at2"/>
<dbReference type="GO" id="GO:0043565">
    <property type="term" value="F:sequence-specific DNA binding"/>
    <property type="evidence" value="ECO:0007669"/>
    <property type="project" value="InterPro"/>
</dbReference>
<dbReference type="Proteomes" id="UP000000212">
    <property type="component" value="Chromosome"/>
</dbReference>
<evidence type="ECO:0000259" key="4">
    <source>
        <dbReference type="PROSITE" id="PS01124"/>
    </source>
</evidence>
<dbReference type="SUPFAM" id="SSF46689">
    <property type="entry name" value="Homeodomain-like"/>
    <property type="match status" value="2"/>
</dbReference>
<dbReference type="InterPro" id="IPR037923">
    <property type="entry name" value="HTH-like"/>
</dbReference>
<dbReference type="AlphaFoldDB" id="K8E2T7"/>
<dbReference type="STRING" id="1234679.BN424_993"/>
<dbReference type="InterPro" id="IPR018060">
    <property type="entry name" value="HTH_AraC"/>
</dbReference>
<accession>K8E2T7</accession>
<evidence type="ECO:0000256" key="3">
    <source>
        <dbReference type="ARBA" id="ARBA00023163"/>
    </source>
</evidence>
<protein>
    <submittedName>
        <fullName evidence="5">Bacterial regulatory helix-turn-helix s, AraC family protein</fullName>
    </submittedName>
</protein>
<keyword evidence="1" id="KW-0805">Transcription regulation</keyword>
<dbReference type="eggNOG" id="COG3664">
    <property type="taxonomic scope" value="Bacteria"/>
</dbReference>
<name>K8E2T7_CARML</name>
<dbReference type="eggNOG" id="COG2207">
    <property type="taxonomic scope" value="Bacteria"/>
</dbReference>
<keyword evidence="6" id="KW-1185">Reference proteome</keyword>
<dbReference type="PROSITE" id="PS01124">
    <property type="entry name" value="HTH_ARAC_FAMILY_2"/>
    <property type="match status" value="1"/>
</dbReference>